<organism evidence="3 4">
    <name type="scientific">Zalerion maritima</name>
    <dbReference type="NCBI Taxonomy" id="339359"/>
    <lineage>
        <taxon>Eukaryota</taxon>
        <taxon>Fungi</taxon>
        <taxon>Dikarya</taxon>
        <taxon>Ascomycota</taxon>
        <taxon>Pezizomycotina</taxon>
        <taxon>Sordariomycetes</taxon>
        <taxon>Lulworthiomycetidae</taxon>
        <taxon>Lulworthiales</taxon>
        <taxon>Lulworthiaceae</taxon>
        <taxon>Zalerion</taxon>
    </lineage>
</organism>
<evidence type="ECO:0000313" key="4">
    <source>
        <dbReference type="Proteomes" id="UP001201980"/>
    </source>
</evidence>
<dbReference type="PANTHER" id="PTHR35910:SF6">
    <property type="entry name" value="2EXR DOMAIN-CONTAINING PROTEIN"/>
    <property type="match status" value="1"/>
</dbReference>
<accession>A0AAD5WR05</accession>
<protein>
    <recommendedName>
        <fullName evidence="2">2EXR domain-containing protein</fullName>
    </recommendedName>
</protein>
<keyword evidence="4" id="KW-1185">Reference proteome</keyword>
<evidence type="ECO:0000256" key="1">
    <source>
        <dbReference type="SAM" id="MobiDB-lite"/>
    </source>
</evidence>
<proteinExistence type="predicted"/>
<reference evidence="3" key="1">
    <citation type="submission" date="2022-07" db="EMBL/GenBank/DDBJ databases">
        <title>Draft genome sequence of Zalerion maritima ATCC 34329, a (micro)plastics degrading marine fungus.</title>
        <authorList>
            <person name="Paco A."/>
            <person name="Goncalves M.F.M."/>
            <person name="Rocha-Santos T.A.P."/>
            <person name="Alves A."/>
        </authorList>
    </citation>
    <scope>NUCLEOTIDE SEQUENCE</scope>
    <source>
        <strain evidence="3">ATCC 34329</strain>
    </source>
</reference>
<dbReference type="EMBL" id="JAKWBI020000188">
    <property type="protein sequence ID" value="KAJ2899788.1"/>
    <property type="molecule type" value="Genomic_DNA"/>
</dbReference>
<sequence length="290" mass="33689">MDPPDKTILPGISEQSKEEEEHFGNTYESPSNYAHIVLSRSPTPELRESGIHLINPEVTKSNPDMSIPPQAFPVFPVLPPEIRLRIYELALPCGTTITRVFNTDEMRYGLRRLVPPILQVCREARYSFRAVGPTDMRRVPFEILSMSPSGRGVCVDWARDSLFIRRGFNIPLTELASYSRIRSLVMDWGLRPCWVQTSIPEGAAFIRQFPGLQVLTLLVEFNENEWTSEHGSAMLLRIKKKQTRAIAHMVKREFGIQKELRSWWTPPELRVVHKTEYWRNQPQFRRYQQL</sequence>
<feature type="domain" description="2EXR" evidence="2">
    <location>
        <begin position="72"/>
        <end position="162"/>
    </location>
</feature>
<dbReference type="Proteomes" id="UP001201980">
    <property type="component" value="Unassembled WGS sequence"/>
</dbReference>
<evidence type="ECO:0000259" key="2">
    <source>
        <dbReference type="Pfam" id="PF20150"/>
    </source>
</evidence>
<evidence type="ECO:0000313" key="3">
    <source>
        <dbReference type="EMBL" id="KAJ2899788.1"/>
    </source>
</evidence>
<name>A0AAD5WR05_9PEZI</name>
<comment type="caution">
    <text evidence="3">The sequence shown here is derived from an EMBL/GenBank/DDBJ whole genome shotgun (WGS) entry which is preliminary data.</text>
</comment>
<dbReference type="Pfam" id="PF20150">
    <property type="entry name" value="2EXR"/>
    <property type="match status" value="1"/>
</dbReference>
<feature type="region of interest" description="Disordered" evidence="1">
    <location>
        <begin position="1"/>
        <end position="28"/>
    </location>
</feature>
<gene>
    <name evidence="3" type="ORF">MKZ38_002801</name>
</gene>
<dbReference type="InterPro" id="IPR045518">
    <property type="entry name" value="2EXR"/>
</dbReference>
<dbReference type="PANTHER" id="PTHR35910">
    <property type="entry name" value="2EXR DOMAIN-CONTAINING PROTEIN"/>
    <property type="match status" value="1"/>
</dbReference>
<dbReference type="AlphaFoldDB" id="A0AAD5WR05"/>